<evidence type="ECO:0000259" key="2">
    <source>
        <dbReference type="Pfam" id="PF26035"/>
    </source>
</evidence>
<feature type="domain" description="DUF8185" evidence="3">
    <location>
        <begin position="118"/>
        <end position="220"/>
    </location>
</feature>
<dbReference type="Proteomes" id="UP001157160">
    <property type="component" value="Unassembled WGS sequence"/>
</dbReference>
<feature type="domain" description="DUF8010" evidence="2">
    <location>
        <begin position="3"/>
        <end position="93"/>
    </location>
</feature>
<dbReference type="Pfam" id="PF26572">
    <property type="entry name" value="DUF8185"/>
    <property type="match status" value="1"/>
</dbReference>
<reference evidence="4 5" key="1">
    <citation type="journal article" date="2014" name="Int. J. Syst. Evol. Microbiol.">
        <title>Complete genome sequence of Corynebacterium casei LMG S-19264T (=DSM 44701T), isolated from a smear-ripened cheese.</title>
        <authorList>
            <consortium name="US DOE Joint Genome Institute (JGI-PGF)"/>
            <person name="Walter F."/>
            <person name="Albersmeier A."/>
            <person name="Kalinowski J."/>
            <person name="Ruckert C."/>
        </authorList>
    </citation>
    <scope>NUCLEOTIDE SEQUENCE [LARGE SCALE GENOMIC DNA]</scope>
    <source>
        <strain evidence="4 5">NBRC 112289</strain>
    </source>
</reference>
<sequence length="225" mass="24260">MNRSIILPDALSLADLQVFLRRAGRVEDGSVRLIATGSVLAVYVAVFTPAGLLDRSPTVLGLRTLALEEEAELDVVVPMRSLLERFARLEERSDDVAGPVTLTLPIEVQTLAWAAISPPRGGWIEFDAVPAALLETVAREGIDEVKDTLGGNTGEQIVQRVRAEVWGRSIEDHEHVPAAAAFAAFSLGFLADGDEASVYEAGPWTRVSTTRGHVLVKRPNWSLAG</sequence>
<evidence type="ECO:0000313" key="4">
    <source>
        <dbReference type="EMBL" id="GMA28227.1"/>
    </source>
</evidence>
<comment type="caution">
    <text evidence="4">The sequence shown here is derived from an EMBL/GenBank/DDBJ whole genome shotgun (WGS) entry which is preliminary data.</text>
</comment>
<dbReference type="RefSeq" id="WP_284231595.1">
    <property type="nucleotide sequence ID" value="NZ_BSUL01000001.1"/>
</dbReference>
<protein>
    <submittedName>
        <fullName evidence="4">Uncharacterized protein</fullName>
    </submittedName>
</protein>
<organism evidence="4 5">
    <name type="scientific">Arenivirga flava</name>
    <dbReference type="NCBI Taxonomy" id="1930060"/>
    <lineage>
        <taxon>Bacteria</taxon>
        <taxon>Bacillati</taxon>
        <taxon>Actinomycetota</taxon>
        <taxon>Actinomycetes</taxon>
        <taxon>Micrococcales</taxon>
        <taxon>Microbacteriaceae</taxon>
        <taxon>Arenivirga</taxon>
    </lineage>
</organism>
<name>A0AA37UKN0_9MICO</name>
<dbReference type="Pfam" id="PF26035">
    <property type="entry name" value="DUF8010"/>
    <property type="match status" value="1"/>
</dbReference>
<evidence type="ECO:0000313" key="5">
    <source>
        <dbReference type="Proteomes" id="UP001157160"/>
    </source>
</evidence>
<dbReference type="AlphaFoldDB" id="A0AA37UKN0"/>
<keyword evidence="1" id="KW-0472">Membrane</keyword>
<evidence type="ECO:0000256" key="1">
    <source>
        <dbReference type="SAM" id="Phobius"/>
    </source>
</evidence>
<evidence type="ECO:0000259" key="3">
    <source>
        <dbReference type="Pfam" id="PF26572"/>
    </source>
</evidence>
<dbReference type="InterPro" id="IPR058498">
    <property type="entry name" value="DUF8185"/>
</dbReference>
<proteinExistence type="predicted"/>
<keyword evidence="1" id="KW-1133">Transmembrane helix</keyword>
<feature type="transmembrane region" description="Helical" evidence="1">
    <location>
        <begin position="33"/>
        <end position="53"/>
    </location>
</feature>
<dbReference type="InterPro" id="IPR058323">
    <property type="entry name" value="DUF8010"/>
</dbReference>
<keyword evidence="5" id="KW-1185">Reference proteome</keyword>
<dbReference type="EMBL" id="BSUL01000001">
    <property type="protein sequence ID" value="GMA28227.1"/>
    <property type="molecule type" value="Genomic_DNA"/>
</dbReference>
<gene>
    <name evidence="4" type="ORF">GCM10025874_14800</name>
</gene>
<keyword evidence="1" id="KW-0812">Transmembrane</keyword>
<accession>A0AA37UKN0</accession>